<feature type="domain" description="Prolyl 4-hydroxylase alpha subunit" evidence="4">
    <location>
        <begin position="10"/>
        <end position="201"/>
    </location>
</feature>
<dbReference type="Proteomes" id="UP000203282">
    <property type="component" value="Segment"/>
</dbReference>
<evidence type="ECO:0000259" key="4">
    <source>
        <dbReference type="SMART" id="SM00702"/>
    </source>
</evidence>
<dbReference type="RefSeq" id="YP_007677234.1">
    <property type="nucleotide sequence ID" value="NC_020875.1"/>
</dbReference>
<dbReference type="KEGG" id="vg:15013467"/>
<reference evidence="5 6" key="1">
    <citation type="submission" date="2010-03" db="EMBL/GenBank/DDBJ databases">
        <title>The Genome Sequence of Cyanophage S-SSM4.</title>
        <authorList>
            <consortium name="The Broad Institute Genome Sequencing Platform"/>
            <person name="Henn M.R."/>
            <person name="Sullivan M.S."/>
            <person name="Osburne M.S."/>
            <person name="Levin J."/>
            <person name="Malboeuf C."/>
            <person name="Casali M."/>
            <person name="Russ C."/>
            <person name="Lennon N."/>
            <person name="Erlich R."/>
            <person name="Young S.K."/>
            <person name="Koehrsen M."/>
            <person name="Yandava C."/>
            <person name="Zeng Q."/>
            <person name="Alvarado L."/>
            <person name="Anderson S."/>
            <person name="Berlin A."/>
            <person name="Borenstein D."/>
            <person name="Chen Z."/>
            <person name="Engels R."/>
            <person name="Freedman E."/>
            <person name="Gellesch M."/>
            <person name="Goldberg J."/>
            <person name="Green L."/>
            <person name="Griggs A."/>
            <person name="Gujja S."/>
            <person name="Heiman D."/>
            <person name="Hepburn T."/>
            <person name="Howarth C."/>
            <person name="Jen D."/>
            <person name="Larson L."/>
            <person name="Lewis B."/>
            <person name="Mehta T."/>
            <person name="Park D."/>
            <person name="Pearson M."/>
            <person name="Roberts A."/>
            <person name="Ryan E."/>
            <person name="Saif S."/>
            <person name="Shea T."/>
            <person name="Shenoy N."/>
            <person name="Sisk P."/>
            <person name="Stolte C."/>
            <person name="Sykes S."/>
            <person name="Walk T."/>
            <person name="White J."/>
            <person name="Yu Q."/>
            <person name="Coleman M.L."/>
            <person name="Huang K.H."/>
            <person name="Weigele P.R."/>
            <person name="DeFrancesco A.S."/>
            <person name="Kern S.E."/>
            <person name="Thompson L.R."/>
            <person name="Fu R."/>
            <person name="Hombeck B."/>
            <person name="Chisholm S.W."/>
            <person name="Haas B."/>
            <person name="Nusbaum C."/>
            <person name="Galagan J."/>
            <person name="Birren B."/>
        </authorList>
    </citation>
    <scope>NUCLEOTIDE SEQUENCE [LARGE SCALE GENOMIC DNA]</scope>
    <source>
        <strain evidence="5 6">S-SSM4</strain>
    </source>
</reference>
<evidence type="ECO:0000313" key="5">
    <source>
        <dbReference type="EMBL" id="AGG54109.1"/>
    </source>
</evidence>
<dbReference type="GeneID" id="15013467"/>
<evidence type="ECO:0000256" key="1">
    <source>
        <dbReference type="ARBA" id="ARBA00001961"/>
    </source>
</evidence>
<dbReference type="SMART" id="SM00702">
    <property type="entry name" value="P4Hc"/>
    <property type="match status" value="1"/>
</dbReference>
<dbReference type="GO" id="GO:0016705">
    <property type="term" value="F:oxidoreductase activity, acting on paired donors, with incorporation or reduction of molecular oxygen"/>
    <property type="evidence" value="ECO:0007669"/>
    <property type="project" value="InterPro"/>
</dbReference>
<protein>
    <recommendedName>
        <fullName evidence="4">Prolyl 4-hydroxylase alpha subunit domain-containing protein</fullName>
    </recommendedName>
</protein>
<dbReference type="EMBL" id="HQ316583">
    <property type="protein sequence ID" value="AGG54109.1"/>
    <property type="molecule type" value="Genomic_DNA"/>
</dbReference>
<dbReference type="Pfam" id="PF13640">
    <property type="entry name" value="2OG-FeII_Oxy_3"/>
    <property type="match status" value="1"/>
</dbReference>
<dbReference type="GO" id="GO:0005506">
    <property type="term" value="F:iron ion binding"/>
    <property type="evidence" value="ECO:0007669"/>
    <property type="project" value="InterPro"/>
</dbReference>
<sequence length="227" mass="26092">MILIPSSNPLPYLRVEDFFTDVQLNQLILPEIEYLSKSSKLRSAEDTGAARDRDGKIAKKNSGVFIEELYRDSSMSEISTVLKQFWNTKVCGAIESVGPWNRSFRQCNTTATLLSYYQDGDYYLPHIDDCHYTLLIWLWKEPRQFEGGQFIFNDTKEKLPMKNNSAVLFPSCYSHSVNKVTMKDQTPFNGMGRYTISRFYWITQNSGDMCTFNGTHPIELSDGVNIV</sequence>
<dbReference type="GO" id="GO:0031418">
    <property type="term" value="F:L-ascorbic acid binding"/>
    <property type="evidence" value="ECO:0007669"/>
    <property type="project" value="InterPro"/>
</dbReference>
<dbReference type="OrthoDB" id="18846at10239"/>
<name>M1TUK9_9CAUD</name>
<evidence type="ECO:0000313" key="6">
    <source>
        <dbReference type="Proteomes" id="UP000203282"/>
    </source>
</evidence>
<dbReference type="InterPro" id="IPR044862">
    <property type="entry name" value="Pro_4_hyd_alph_FE2OG_OXY"/>
</dbReference>
<organism evidence="5 6">
    <name type="scientific">Synechococcus phage S-SSM4</name>
    <dbReference type="NCBI Taxonomy" id="536466"/>
    <lineage>
        <taxon>Viruses</taxon>
        <taxon>Duplodnaviria</taxon>
        <taxon>Heunggongvirae</taxon>
        <taxon>Uroviricota</taxon>
        <taxon>Caudoviricetes</taxon>
        <taxon>Pantevenvirales</taxon>
        <taxon>Kyanoviridae</taxon>
        <taxon>Greenvirus</taxon>
        <taxon>Greenvirus ssm4</taxon>
    </lineage>
</organism>
<keyword evidence="3" id="KW-0560">Oxidoreductase</keyword>
<evidence type="ECO:0000256" key="2">
    <source>
        <dbReference type="ARBA" id="ARBA00022964"/>
    </source>
</evidence>
<proteinExistence type="predicted"/>
<evidence type="ECO:0000256" key="3">
    <source>
        <dbReference type="ARBA" id="ARBA00023002"/>
    </source>
</evidence>
<comment type="cofactor">
    <cofactor evidence="1">
        <name>L-ascorbate</name>
        <dbReference type="ChEBI" id="CHEBI:38290"/>
    </cofactor>
</comment>
<keyword evidence="2" id="KW-0223">Dioxygenase</keyword>
<keyword evidence="6" id="KW-1185">Reference proteome</keyword>
<gene>
    <name evidence="5" type="ORF">CYXG_00045</name>
</gene>
<accession>M1TUK9</accession>
<dbReference type="Gene3D" id="2.60.120.620">
    <property type="entry name" value="q2cbj1_9rhob like domain"/>
    <property type="match status" value="1"/>
</dbReference>
<dbReference type="InterPro" id="IPR006620">
    <property type="entry name" value="Pro_4_hyd_alph"/>
</dbReference>
<dbReference type="GO" id="GO:0051213">
    <property type="term" value="F:dioxygenase activity"/>
    <property type="evidence" value="ECO:0007669"/>
    <property type="project" value="UniProtKB-KW"/>
</dbReference>